<dbReference type="GO" id="GO:0003677">
    <property type="term" value="F:DNA binding"/>
    <property type="evidence" value="ECO:0007669"/>
    <property type="project" value="UniProtKB-KW"/>
</dbReference>
<evidence type="ECO:0000256" key="2">
    <source>
        <dbReference type="ARBA" id="ARBA00023125"/>
    </source>
</evidence>
<dbReference type="EMBL" id="QQBH01000054">
    <property type="protein sequence ID" value="RDD84037.1"/>
    <property type="molecule type" value="Genomic_DNA"/>
</dbReference>
<evidence type="ECO:0000313" key="6">
    <source>
        <dbReference type="EMBL" id="RDD84037.1"/>
    </source>
</evidence>
<dbReference type="Proteomes" id="UP000253742">
    <property type="component" value="Unassembled WGS sequence"/>
</dbReference>
<keyword evidence="2" id="KW-0238">DNA-binding</keyword>
<dbReference type="GO" id="GO:0003700">
    <property type="term" value="F:DNA-binding transcription factor activity"/>
    <property type="evidence" value="ECO:0007669"/>
    <property type="project" value="InterPro"/>
</dbReference>
<dbReference type="CDD" id="cd07377">
    <property type="entry name" value="WHTH_GntR"/>
    <property type="match status" value="1"/>
</dbReference>
<dbReference type="Gene3D" id="1.10.10.10">
    <property type="entry name" value="Winged helix-like DNA-binding domain superfamily/Winged helix DNA-binding domain"/>
    <property type="match status" value="1"/>
</dbReference>
<dbReference type="PROSITE" id="PS50949">
    <property type="entry name" value="HTH_GNTR"/>
    <property type="match status" value="1"/>
</dbReference>
<protein>
    <submittedName>
        <fullName evidence="6">GntR family transcriptional regulator</fullName>
    </submittedName>
</protein>
<organism evidence="6 7">
    <name type="scientific">Streptomyces parvulus</name>
    <dbReference type="NCBI Taxonomy" id="146923"/>
    <lineage>
        <taxon>Bacteria</taxon>
        <taxon>Bacillati</taxon>
        <taxon>Actinomycetota</taxon>
        <taxon>Actinomycetes</taxon>
        <taxon>Kitasatosporales</taxon>
        <taxon>Streptomycetaceae</taxon>
        <taxon>Streptomyces</taxon>
    </lineage>
</organism>
<evidence type="ECO:0000313" key="7">
    <source>
        <dbReference type="Proteomes" id="UP000253742"/>
    </source>
</evidence>
<sequence length="147" mass="16434">MRWMRYYIERRRGVAAYQQIVEQTKRAVRAGALRPGDRLPTAREVAETCAVNPNTTLKAYRELERDGVVVLRQGVGTFISGAAENSSVTPAAESPLYGELAAWTGRALAAGLVRDDMEHLLELALQEHRQATADNPRDRSAERNEER</sequence>
<evidence type="ECO:0000259" key="5">
    <source>
        <dbReference type="PROSITE" id="PS50949"/>
    </source>
</evidence>
<dbReference type="SMART" id="SM00345">
    <property type="entry name" value="HTH_GNTR"/>
    <property type="match status" value="1"/>
</dbReference>
<dbReference type="PANTHER" id="PTHR38445:SF7">
    <property type="entry name" value="GNTR-FAMILY TRANSCRIPTIONAL REGULATOR"/>
    <property type="match status" value="1"/>
</dbReference>
<dbReference type="AlphaFoldDB" id="A0A369UUA0"/>
<keyword evidence="3" id="KW-0804">Transcription</keyword>
<evidence type="ECO:0000256" key="3">
    <source>
        <dbReference type="ARBA" id="ARBA00023163"/>
    </source>
</evidence>
<reference evidence="6 7" key="1">
    <citation type="submission" date="2018-07" db="EMBL/GenBank/DDBJ databases">
        <title>Genome guided investigation of antibiotics producing actinomycetales strain isolated from a Macau mangrove ecosystem.</title>
        <authorList>
            <person name="Hu D."/>
        </authorList>
    </citation>
    <scope>NUCLEOTIDE SEQUENCE [LARGE SCALE GENOMIC DNA]</scope>
    <source>
        <strain evidence="6 7">2297</strain>
    </source>
</reference>
<accession>A0A369UUA0</accession>
<dbReference type="InterPro" id="IPR036390">
    <property type="entry name" value="WH_DNA-bd_sf"/>
</dbReference>
<dbReference type="PANTHER" id="PTHR38445">
    <property type="entry name" value="HTH-TYPE TRANSCRIPTIONAL REPRESSOR YTRA"/>
    <property type="match status" value="1"/>
</dbReference>
<proteinExistence type="predicted"/>
<feature type="region of interest" description="Disordered" evidence="4">
    <location>
        <begin position="127"/>
        <end position="147"/>
    </location>
</feature>
<evidence type="ECO:0000256" key="1">
    <source>
        <dbReference type="ARBA" id="ARBA00023015"/>
    </source>
</evidence>
<dbReference type="OrthoDB" id="4307011at2"/>
<dbReference type="Pfam" id="PF00392">
    <property type="entry name" value="GntR"/>
    <property type="match status" value="1"/>
</dbReference>
<dbReference type="InterPro" id="IPR036388">
    <property type="entry name" value="WH-like_DNA-bd_sf"/>
</dbReference>
<dbReference type="SUPFAM" id="SSF46785">
    <property type="entry name" value="Winged helix' DNA-binding domain"/>
    <property type="match status" value="1"/>
</dbReference>
<evidence type="ECO:0000256" key="4">
    <source>
        <dbReference type="SAM" id="MobiDB-lite"/>
    </source>
</evidence>
<gene>
    <name evidence="6" type="ORF">DVZ84_37465</name>
</gene>
<name>A0A369UUA0_9ACTN</name>
<keyword evidence="1" id="KW-0805">Transcription regulation</keyword>
<feature type="domain" description="HTH gntR-type" evidence="5">
    <location>
        <begin position="14"/>
        <end position="82"/>
    </location>
</feature>
<dbReference type="InterPro" id="IPR000524">
    <property type="entry name" value="Tscrpt_reg_HTH_GntR"/>
</dbReference>
<comment type="caution">
    <text evidence="6">The sequence shown here is derived from an EMBL/GenBank/DDBJ whole genome shotgun (WGS) entry which is preliminary data.</text>
</comment>